<dbReference type="Gene3D" id="3.10.450.40">
    <property type="match status" value="1"/>
</dbReference>
<evidence type="ECO:0000313" key="3">
    <source>
        <dbReference type="Proteomes" id="UP000739565"/>
    </source>
</evidence>
<keyword evidence="3" id="KW-1185">Reference proteome</keyword>
<protein>
    <submittedName>
        <fullName evidence="2">PepSY domain-containing protein</fullName>
    </submittedName>
</protein>
<evidence type="ECO:0000313" key="2">
    <source>
        <dbReference type="EMBL" id="MBZ1351552.1"/>
    </source>
</evidence>
<evidence type="ECO:0000259" key="1">
    <source>
        <dbReference type="Pfam" id="PF03413"/>
    </source>
</evidence>
<dbReference type="Pfam" id="PF03413">
    <property type="entry name" value="PepSY"/>
    <property type="match status" value="1"/>
</dbReference>
<sequence length="99" mass="10645">MALAIGVICLTGIGTLSSAIASSGDHQRATQAVESGEILSLRVILERLESSNPGQVLEVELEQKKGVWIYELKILKTGGRLQKLKVDAKTGTVLSDKER</sequence>
<feature type="domain" description="PepSY" evidence="1">
    <location>
        <begin position="44"/>
        <end position="96"/>
    </location>
</feature>
<organism evidence="2 3">
    <name type="scientific">Zwartia hollandica</name>
    <dbReference type="NCBI Taxonomy" id="324606"/>
    <lineage>
        <taxon>Bacteria</taxon>
        <taxon>Pseudomonadati</taxon>
        <taxon>Pseudomonadota</taxon>
        <taxon>Betaproteobacteria</taxon>
        <taxon>Burkholderiales</taxon>
        <taxon>Alcaligenaceae</taxon>
        <taxon>Zwartia</taxon>
    </lineage>
</organism>
<accession>A0A953NBZ1</accession>
<dbReference type="InterPro" id="IPR025711">
    <property type="entry name" value="PepSY"/>
</dbReference>
<reference evidence="2" key="1">
    <citation type="submission" date="2021-07" db="EMBL/GenBank/DDBJ databases">
        <title>New genus and species of the family Alcaligenaceae.</title>
        <authorList>
            <person name="Hahn M.W."/>
        </authorList>
    </citation>
    <scope>NUCLEOTIDE SEQUENCE</scope>
    <source>
        <strain evidence="2">LF4-65</strain>
    </source>
</reference>
<dbReference type="AlphaFoldDB" id="A0A953NBZ1"/>
<name>A0A953NBZ1_9BURK</name>
<dbReference type="EMBL" id="JAHXRI010000010">
    <property type="protein sequence ID" value="MBZ1351552.1"/>
    <property type="molecule type" value="Genomic_DNA"/>
</dbReference>
<gene>
    <name evidence="2" type="ORF">KZZ10_12935</name>
</gene>
<proteinExistence type="predicted"/>
<comment type="caution">
    <text evidence="2">The sequence shown here is derived from an EMBL/GenBank/DDBJ whole genome shotgun (WGS) entry which is preliminary data.</text>
</comment>
<dbReference type="Proteomes" id="UP000739565">
    <property type="component" value="Unassembled WGS sequence"/>
</dbReference>